<feature type="domain" description="Fungal-type protein kinase" evidence="1">
    <location>
        <begin position="6"/>
        <end position="407"/>
    </location>
</feature>
<proteinExistence type="predicted"/>
<protein>
    <recommendedName>
        <fullName evidence="1">Fungal-type protein kinase domain-containing protein</fullName>
    </recommendedName>
</protein>
<dbReference type="EMBL" id="MU157824">
    <property type="protein sequence ID" value="KAF9535393.1"/>
    <property type="molecule type" value="Genomic_DNA"/>
</dbReference>
<comment type="caution">
    <text evidence="2">The sequence shown here is derived from an EMBL/GenBank/DDBJ whole genome shotgun (WGS) entry which is preliminary data.</text>
</comment>
<evidence type="ECO:0000313" key="3">
    <source>
        <dbReference type="Proteomes" id="UP000807306"/>
    </source>
</evidence>
<dbReference type="OrthoDB" id="3271139at2759"/>
<name>A0A9P6EV23_9AGAR</name>
<reference evidence="2" key="1">
    <citation type="submission" date="2020-11" db="EMBL/GenBank/DDBJ databases">
        <authorList>
            <consortium name="DOE Joint Genome Institute"/>
            <person name="Ahrendt S."/>
            <person name="Riley R."/>
            <person name="Andreopoulos W."/>
            <person name="Labutti K."/>
            <person name="Pangilinan J."/>
            <person name="Ruiz-Duenas F.J."/>
            <person name="Barrasa J.M."/>
            <person name="Sanchez-Garcia M."/>
            <person name="Camarero S."/>
            <person name="Miyauchi S."/>
            <person name="Serrano A."/>
            <person name="Linde D."/>
            <person name="Babiker R."/>
            <person name="Drula E."/>
            <person name="Ayuso-Fernandez I."/>
            <person name="Pacheco R."/>
            <person name="Padilla G."/>
            <person name="Ferreira P."/>
            <person name="Barriuso J."/>
            <person name="Kellner H."/>
            <person name="Castanera R."/>
            <person name="Alfaro M."/>
            <person name="Ramirez L."/>
            <person name="Pisabarro A.G."/>
            <person name="Kuo A."/>
            <person name="Tritt A."/>
            <person name="Lipzen A."/>
            <person name="He G."/>
            <person name="Yan M."/>
            <person name="Ng V."/>
            <person name="Cullen D."/>
            <person name="Martin F."/>
            <person name="Rosso M.-N."/>
            <person name="Henrissat B."/>
            <person name="Hibbett D."/>
            <person name="Martinez A.T."/>
            <person name="Grigoriev I.V."/>
        </authorList>
    </citation>
    <scope>NUCLEOTIDE SEQUENCE</scope>
    <source>
        <strain evidence="2">CBS 506.95</strain>
    </source>
</reference>
<dbReference type="Pfam" id="PF17667">
    <property type="entry name" value="Pkinase_fungal"/>
    <property type="match status" value="1"/>
</dbReference>
<keyword evidence="3" id="KW-1185">Reference proteome</keyword>
<evidence type="ECO:0000259" key="1">
    <source>
        <dbReference type="Pfam" id="PF17667"/>
    </source>
</evidence>
<gene>
    <name evidence="2" type="ORF">CPB83DRAFT_901122</name>
</gene>
<dbReference type="PANTHER" id="PTHR38248:SF2">
    <property type="entry name" value="FUNK1 11"/>
    <property type="match status" value="1"/>
</dbReference>
<organism evidence="2 3">
    <name type="scientific">Crepidotus variabilis</name>
    <dbReference type="NCBI Taxonomy" id="179855"/>
    <lineage>
        <taxon>Eukaryota</taxon>
        <taxon>Fungi</taxon>
        <taxon>Dikarya</taxon>
        <taxon>Basidiomycota</taxon>
        <taxon>Agaricomycotina</taxon>
        <taxon>Agaricomycetes</taxon>
        <taxon>Agaricomycetidae</taxon>
        <taxon>Agaricales</taxon>
        <taxon>Agaricineae</taxon>
        <taxon>Crepidotaceae</taxon>
        <taxon>Crepidotus</taxon>
    </lineage>
</organism>
<dbReference type="Proteomes" id="UP000807306">
    <property type="component" value="Unassembled WGS sequence"/>
</dbReference>
<dbReference type="InterPro" id="IPR040976">
    <property type="entry name" value="Pkinase_fungal"/>
</dbReference>
<evidence type="ECO:0000313" key="2">
    <source>
        <dbReference type="EMBL" id="KAF9535393.1"/>
    </source>
</evidence>
<accession>A0A9P6EV23</accession>
<sequence>MPEADRHLQLHSVVCPIGYTSRKKVPVENNLQMMLGTVNHIFNNDPRRSFVYGLTIGEDSFTMSYFSRSHSVFSQPLNWVLGVKEIVTVLLFTIFATSEEMDFDPSITRTSRADVKNPLENYVYDLGNSMYYKTVRSIAEFKSLKIANRATRVWKVQRIRCKSDLTSTEGRACVLKDVWLPQNAKSEKTIQDDIFKDIDGFFSKLSNLLDSKDFSSLPAFDGLPPEMRSWVIDNLAENQYKHYFLNILHEKQGRPSKQQVKGAKVISTAEFRDPLSIDASATDSAGSDSGVPVHSNHSLRLDYTPINVQSSKPEFPYVTRRQVIFSDVCKSLYELDEFRDAMVALQGGFAGLLAMFLGGWVHRDISGGNILRVELSGVGVIADLEYAKPLEDVSGHDPKMGTSIFMAT</sequence>
<dbReference type="AlphaFoldDB" id="A0A9P6EV23"/>
<dbReference type="PANTHER" id="PTHR38248">
    <property type="entry name" value="FUNK1 6"/>
    <property type="match status" value="1"/>
</dbReference>